<dbReference type="GO" id="GO:0016779">
    <property type="term" value="F:nucleotidyltransferase activity"/>
    <property type="evidence" value="ECO:0007669"/>
    <property type="project" value="UniProtKB-KW"/>
</dbReference>
<comment type="similarity">
    <text evidence="1">Belongs to the sigma-54 factor family.</text>
</comment>
<evidence type="ECO:0000256" key="2">
    <source>
        <dbReference type="ARBA" id="ARBA00022478"/>
    </source>
</evidence>
<evidence type="ECO:0000259" key="11">
    <source>
        <dbReference type="Pfam" id="PF04963"/>
    </source>
</evidence>
<proteinExistence type="inferred from homology"/>
<evidence type="ECO:0000256" key="7">
    <source>
        <dbReference type="ARBA" id="ARBA00023125"/>
    </source>
</evidence>
<dbReference type="GO" id="GO:0006352">
    <property type="term" value="P:DNA-templated transcription initiation"/>
    <property type="evidence" value="ECO:0007669"/>
    <property type="project" value="InterPro"/>
</dbReference>
<dbReference type="Gene3D" id="1.10.10.1330">
    <property type="entry name" value="RNA polymerase sigma-54 factor, core-binding domain"/>
    <property type="match status" value="1"/>
</dbReference>
<feature type="domain" description="RNA polymerase sigma factor 54 DNA-binding" evidence="10">
    <location>
        <begin position="297"/>
        <end position="452"/>
    </location>
</feature>
<dbReference type="Gene3D" id="1.10.260.40">
    <property type="entry name" value="lambda repressor-like DNA-binding domains"/>
    <property type="match status" value="1"/>
</dbReference>
<dbReference type="RefSeq" id="WP_215626763.1">
    <property type="nucleotide sequence ID" value="NZ_CP067089.2"/>
</dbReference>
<dbReference type="NCBIfam" id="TIGR02395">
    <property type="entry name" value="rpoN_sigma"/>
    <property type="match status" value="1"/>
</dbReference>
<dbReference type="InterPro" id="IPR000394">
    <property type="entry name" value="RNA_pol_sigma_54"/>
</dbReference>
<dbReference type="Gene3D" id="1.10.10.60">
    <property type="entry name" value="Homeodomain-like"/>
    <property type="match status" value="1"/>
</dbReference>
<evidence type="ECO:0000256" key="1">
    <source>
        <dbReference type="ARBA" id="ARBA00008798"/>
    </source>
</evidence>
<dbReference type="Proteomes" id="UP000595917">
    <property type="component" value="Chromosome"/>
</dbReference>
<dbReference type="PIRSF" id="PIRSF000774">
    <property type="entry name" value="RpoN"/>
    <property type="match status" value="1"/>
</dbReference>
<keyword evidence="5" id="KW-0805">Transcription regulation</keyword>
<dbReference type="GO" id="GO:0016987">
    <property type="term" value="F:sigma factor activity"/>
    <property type="evidence" value="ECO:0007669"/>
    <property type="project" value="UniProtKB-KW"/>
</dbReference>
<dbReference type="GO" id="GO:0001216">
    <property type="term" value="F:DNA-binding transcription activator activity"/>
    <property type="evidence" value="ECO:0007669"/>
    <property type="project" value="InterPro"/>
</dbReference>
<feature type="region of interest" description="Disordered" evidence="9">
    <location>
        <begin position="67"/>
        <end position="90"/>
    </location>
</feature>
<keyword evidence="2" id="KW-0240">DNA-directed RNA polymerase</keyword>
<dbReference type="PROSITE" id="PS00718">
    <property type="entry name" value="SIGMA54_2"/>
    <property type="match status" value="1"/>
</dbReference>
<evidence type="ECO:0000259" key="10">
    <source>
        <dbReference type="Pfam" id="PF04552"/>
    </source>
</evidence>
<dbReference type="PANTHER" id="PTHR32248:SF4">
    <property type="entry name" value="RNA POLYMERASE SIGMA-54 FACTOR"/>
    <property type="match status" value="1"/>
</dbReference>
<gene>
    <name evidence="12" type="primary">rpoN</name>
    <name evidence="12" type="ORF">JFL75_00620</name>
</gene>
<keyword evidence="8" id="KW-0804">Transcription</keyword>
<dbReference type="KEGG" id="bhc:JFL75_00620"/>
<keyword evidence="7" id="KW-0238">DNA-binding</keyword>
<evidence type="ECO:0000256" key="8">
    <source>
        <dbReference type="ARBA" id="ARBA00023163"/>
    </source>
</evidence>
<evidence type="ECO:0000256" key="3">
    <source>
        <dbReference type="ARBA" id="ARBA00022679"/>
    </source>
</evidence>
<feature type="domain" description="RNA polymerase sigma factor 54 core-binding" evidence="11">
    <location>
        <begin position="98"/>
        <end position="279"/>
    </location>
</feature>
<evidence type="ECO:0000256" key="6">
    <source>
        <dbReference type="ARBA" id="ARBA00023082"/>
    </source>
</evidence>
<protein>
    <submittedName>
        <fullName evidence="12">RNA polymerase factor sigma-54</fullName>
    </submittedName>
</protein>
<dbReference type="InterPro" id="IPR007046">
    <property type="entry name" value="RNA_pol_sigma_54_core-bd"/>
</dbReference>
<dbReference type="PRINTS" id="PR00045">
    <property type="entry name" value="SIGMA54FCT"/>
</dbReference>
<dbReference type="InterPro" id="IPR007634">
    <property type="entry name" value="RNA_pol_sigma_54_DNA-bd"/>
</dbReference>
<keyword evidence="13" id="KW-1185">Reference proteome</keyword>
<dbReference type="InterPro" id="IPR010982">
    <property type="entry name" value="Lambda_DNA-bd_dom_sf"/>
</dbReference>
<dbReference type="EMBL" id="CP067089">
    <property type="protein sequence ID" value="QQO09460.1"/>
    <property type="molecule type" value="Genomic_DNA"/>
</dbReference>
<dbReference type="Pfam" id="PF04963">
    <property type="entry name" value="Sigma54_CBD"/>
    <property type="match status" value="1"/>
</dbReference>
<dbReference type="GO" id="GO:0003677">
    <property type="term" value="F:DNA binding"/>
    <property type="evidence" value="ECO:0007669"/>
    <property type="project" value="UniProtKB-KW"/>
</dbReference>
<dbReference type="Pfam" id="PF00309">
    <property type="entry name" value="Sigma54_AID"/>
    <property type="match status" value="1"/>
</dbReference>
<organism evidence="12 13">
    <name type="scientific">Breznakiella homolactica</name>
    <dbReference type="NCBI Taxonomy" id="2798577"/>
    <lineage>
        <taxon>Bacteria</taxon>
        <taxon>Pseudomonadati</taxon>
        <taxon>Spirochaetota</taxon>
        <taxon>Spirochaetia</taxon>
        <taxon>Spirochaetales</taxon>
        <taxon>Breznakiellaceae</taxon>
        <taxon>Breznakiella</taxon>
    </lineage>
</organism>
<dbReference type="PANTHER" id="PTHR32248">
    <property type="entry name" value="RNA POLYMERASE SIGMA-54 FACTOR"/>
    <property type="match status" value="1"/>
</dbReference>
<name>A0A7T7XN78_9SPIR</name>
<keyword evidence="4" id="KW-0548">Nucleotidyltransferase</keyword>
<accession>A0A7T7XN78</accession>
<evidence type="ECO:0000256" key="9">
    <source>
        <dbReference type="SAM" id="MobiDB-lite"/>
    </source>
</evidence>
<evidence type="ECO:0000313" key="13">
    <source>
        <dbReference type="Proteomes" id="UP000595917"/>
    </source>
</evidence>
<reference evidence="12" key="1">
    <citation type="submission" date="2021-01" db="EMBL/GenBank/DDBJ databases">
        <title>Description of Breznakiella homolactica.</title>
        <authorList>
            <person name="Song Y."/>
            <person name="Brune A."/>
        </authorList>
    </citation>
    <scope>NUCLEOTIDE SEQUENCE</scope>
    <source>
        <strain evidence="12">RmG30</strain>
    </source>
</reference>
<dbReference type="Pfam" id="PF04552">
    <property type="entry name" value="Sigma54_DBD"/>
    <property type="match status" value="1"/>
</dbReference>
<dbReference type="AlphaFoldDB" id="A0A7T7XN78"/>
<dbReference type="GO" id="GO:0000428">
    <property type="term" value="C:DNA-directed RNA polymerase complex"/>
    <property type="evidence" value="ECO:0007669"/>
    <property type="project" value="UniProtKB-KW"/>
</dbReference>
<evidence type="ECO:0000313" key="12">
    <source>
        <dbReference type="EMBL" id="QQO09460.1"/>
    </source>
</evidence>
<dbReference type="PROSITE" id="PS50044">
    <property type="entry name" value="SIGMA54_3"/>
    <property type="match status" value="1"/>
</dbReference>
<keyword evidence="3" id="KW-0808">Transferase</keyword>
<evidence type="ECO:0000256" key="5">
    <source>
        <dbReference type="ARBA" id="ARBA00023015"/>
    </source>
</evidence>
<keyword evidence="6" id="KW-0731">Sigma factor</keyword>
<dbReference type="InterPro" id="IPR038709">
    <property type="entry name" value="RpoN_core-bd_sf"/>
</dbReference>
<evidence type="ECO:0000256" key="4">
    <source>
        <dbReference type="ARBA" id="ARBA00022695"/>
    </source>
</evidence>
<sequence>MQVQRPSLSQEQRLKMNPQLYQSIKLMELPIVDLRERIEEEVERNPALEVLEDRLTVSLDEAYAPQKDEDTYFEESSDPGFIRKGGDSDADEQNKFIEGALSRPETLQEHLLWQLRLQPVDDAIRRIGERLIQNLNADGFNEEPLPALLKGKDPAAVEAALSLVRSLDPQGTCTADYRESLRVQAKLLPEAPPGLEDALEYLELLERGKLAELGKKINRTEDEVRLIADRIKELSPFPGRQFSTEDTRYVVPDVQVIRKEGEFVIVLNEEEIPVLGINPFFMKISGGKEEEKTARDFARENIKEARWFIQSINQRNHTLLRVSRAIVEFQRSFFANGPKYLAPLTLKDIAQELGVHETTVSRTANGKYMQTEWGIFEIKHFFTNSISGAGSGGSRYSKEGVKEIIRELIQSEARNFSDQELSDLLAQKGIPLARRTVAKYRKELDFGSSYTR</sequence>